<dbReference type="GO" id="GO:0003824">
    <property type="term" value="F:catalytic activity"/>
    <property type="evidence" value="ECO:0007669"/>
    <property type="project" value="InterPro"/>
</dbReference>
<dbReference type="OrthoDB" id="354304at2759"/>
<dbReference type="InterPro" id="IPR001345">
    <property type="entry name" value="PG/BPGM_mutase_AS"/>
</dbReference>
<evidence type="ECO:0000313" key="2">
    <source>
        <dbReference type="EMBL" id="OSX68376.1"/>
    </source>
</evidence>
<sequence>MPPAPIPMTTLLLIRHGESEANLREDTHMAGRSPAAALTPLGVRQAAAVGPMLRDRYGPTLSRVTTVYASPAVRAADTARHALSAAVVDGGTPPPVTLAEELLEIYQGEWEDALRSSIDEAAAAAASQRDPAHASAPGGESPAAVEARSAGYLLGAVVPATVAAVRA</sequence>
<feature type="region of interest" description="Disordered" evidence="1">
    <location>
        <begin position="121"/>
        <end position="142"/>
    </location>
</feature>
<dbReference type="InterPro" id="IPR029033">
    <property type="entry name" value="His_PPase_superfam"/>
</dbReference>
<dbReference type="Pfam" id="PF00300">
    <property type="entry name" value="His_Phos_1"/>
    <property type="match status" value="1"/>
</dbReference>
<dbReference type="PANTHER" id="PTHR47927">
    <property type="entry name" value="PUTATIVE-RELATED"/>
    <property type="match status" value="1"/>
</dbReference>
<dbReference type="EMBL" id="KV920643">
    <property type="protein sequence ID" value="OSX68376.1"/>
    <property type="molecule type" value="Genomic_DNA"/>
</dbReference>
<proteinExistence type="predicted"/>
<dbReference type="SMART" id="SM00855">
    <property type="entry name" value="PGAM"/>
    <property type="match status" value="1"/>
</dbReference>
<dbReference type="AlphaFoldDB" id="A0A1X6NIU8"/>
<keyword evidence="3" id="KW-1185">Reference proteome</keyword>
<evidence type="ECO:0000313" key="3">
    <source>
        <dbReference type="Proteomes" id="UP000218209"/>
    </source>
</evidence>
<dbReference type="Proteomes" id="UP000218209">
    <property type="component" value="Unassembled WGS sequence"/>
</dbReference>
<organism evidence="2 3">
    <name type="scientific">Porphyra umbilicalis</name>
    <name type="common">Purple laver</name>
    <name type="synonym">Red alga</name>
    <dbReference type="NCBI Taxonomy" id="2786"/>
    <lineage>
        <taxon>Eukaryota</taxon>
        <taxon>Rhodophyta</taxon>
        <taxon>Bangiophyceae</taxon>
        <taxon>Bangiales</taxon>
        <taxon>Bangiaceae</taxon>
        <taxon>Porphyra</taxon>
    </lineage>
</organism>
<feature type="compositionally biased region" description="Low complexity" evidence="1">
    <location>
        <begin position="121"/>
        <end position="136"/>
    </location>
</feature>
<protein>
    <recommendedName>
        <fullName evidence="4">Phosphoglycerate mutase (2,3-diphosphoglycerate-dependent)</fullName>
    </recommendedName>
</protein>
<dbReference type="InterPro" id="IPR013078">
    <property type="entry name" value="His_Pase_superF_clade-1"/>
</dbReference>
<gene>
    <name evidence="2" type="ORF">BU14_2910s0001</name>
</gene>
<evidence type="ECO:0000256" key="1">
    <source>
        <dbReference type="SAM" id="MobiDB-lite"/>
    </source>
</evidence>
<feature type="non-terminal residue" evidence="2">
    <location>
        <position position="167"/>
    </location>
</feature>
<dbReference type="SUPFAM" id="SSF53254">
    <property type="entry name" value="Phosphoglycerate mutase-like"/>
    <property type="match status" value="1"/>
</dbReference>
<dbReference type="PROSITE" id="PS00175">
    <property type="entry name" value="PG_MUTASE"/>
    <property type="match status" value="1"/>
</dbReference>
<dbReference type="CDD" id="cd07067">
    <property type="entry name" value="HP_PGM_like"/>
    <property type="match status" value="1"/>
</dbReference>
<accession>A0A1X6NIU8</accession>
<evidence type="ECO:0008006" key="4">
    <source>
        <dbReference type="Google" id="ProtNLM"/>
    </source>
</evidence>
<dbReference type="PANTHER" id="PTHR47927:SF2">
    <property type="entry name" value="PHOSPHOGLYCERATE MUTASE FAMILY PROTEIN"/>
    <property type="match status" value="1"/>
</dbReference>
<name>A0A1X6NIU8_PORUM</name>
<dbReference type="Gene3D" id="3.40.50.1240">
    <property type="entry name" value="Phosphoglycerate mutase-like"/>
    <property type="match status" value="1"/>
</dbReference>
<reference evidence="2 3" key="1">
    <citation type="submission" date="2017-03" db="EMBL/GenBank/DDBJ databases">
        <title>WGS assembly of Porphyra umbilicalis.</title>
        <authorList>
            <person name="Brawley S.H."/>
            <person name="Blouin N.A."/>
            <person name="Ficko-Blean E."/>
            <person name="Wheeler G.L."/>
            <person name="Lohr M."/>
            <person name="Goodson H.V."/>
            <person name="Jenkins J.W."/>
            <person name="Blaby-Haas C.E."/>
            <person name="Helliwell K.E."/>
            <person name="Chan C."/>
            <person name="Marriage T."/>
            <person name="Bhattacharya D."/>
            <person name="Klein A.S."/>
            <person name="Badis Y."/>
            <person name="Brodie J."/>
            <person name="Cao Y."/>
            <person name="Collen J."/>
            <person name="Dittami S.M."/>
            <person name="Gachon C.M."/>
            <person name="Green B.R."/>
            <person name="Karpowicz S."/>
            <person name="Kim J.W."/>
            <person name="Kudahl U."/>
            <person name="Lin S."/>
            <person name="Michel G."/>
            <person name="Mittag M."/>
            <person name="Olson B.J."/>
            <person name="Pangilinan J."/>
            <person name="Peng Y."/>
            <person name="Qiu H."/>
            <person name="Shu S."/>
            <person name="Singer J.T."/>
            <person name="Smith A.G."/>
            <person name="Sprecher B.N."/>
            <person name="Wagner V."/>
            <person name="Wang W."/>
            <person name="Wang Z.-Y."/>
            <person name="Yan J."/>
            <person name="Yarish C."/>
            <person name="Zoeuner-Riek S."/>
            <person name="Zhuang Y."/>
            <person name="Zou Y."/>
            <person name="Lindquist E.A."/>
            <person name="Grimwood J."/>
            <person name="Barry K."/>
            <person name="Rokhsar D.S."/>
            <person name="Schmutz J."/>
            <person name="Stiller J.W."/>
            <person name="Grossman A.R."/>
            <person name="Prochnik S.E."/>
        </authorList>
    </citation>
    <scope>NUCLEOTIDE SEQUENCE [LARGE SCALE GENOMIC DNA]</scope>
    <source>
        <strain evidence="2">4086291</strain>
    </source>
</reference>